<comment type="caution">
    <text evidence="1">The sequence shown here is derived from an EMBL/GenBank/DDBJ whole genome shotgun (WGS) entry which is preliminary data.</text>
</comment>
<dbReference type="EMBL" id="JAACNO010001849">
    <property type="protein sequence ID" value="KAF4137228.1"/>
    <property type="molecule type" value="Genomic_DNA"/>
</dbReference>
<proteinExistence type="predicted"/>
<sequence length="125" mass="15193">GFSVQLRINTYEDDEYDLILELLHTVETSRYTIPRTAQRFRNPPVPYYLYELSSSKFLTNFPTLSVVRLQLVFVQRLDSQLRWDYRWHIFSLRIETTHVWKRLFLEKGDLREQQITFSCRDLTTL</sequence>
<dbReference type="Proteomes" id="UP000704712">
    <property type="component" value="Unassembled WGS sequence"/>
</dbReference>
<protein>
    <submittedName>
        <fullName evidence="1">Uncharacterized protein</fullName>
    </submittedName>
</protein>
<dbReference type="AlphaFoldDB" id="A0A8S9UFT0"/>
<gene>
    <name evidence="1" type="ORF">GN958_ATG13573</name>
</gene>
<evidence type="ECO:0000313" key="1">
    <source>
        <dbReference type="EMBL" id="KAF4137228.1"/>
    </source>
</evidence>
<reference evidence="1" key="1">
    <citation type="submission" date="2020-03" db="EMBL/GenBank/DDBJ databases">
        <title>Hybrid Assembly of Korean Phytophthora infestans isolates.</title>
        <authorList>
            <person name="Prokchorchik M."/>
            <person name="Lee Y."/>
            <person name="Seo J."/>
            <person name="Cho J.-H."/>
            <person name="Park Y.-E."/>
            <person name="Jang D.-C."/>
            <person name="Im J.-S."/>
            <person name="Choi J.-G."/>
            <person name="Park H.-J."/>
            <person name="Lee G.-B."/>
            <person name="Lee Y.-G."/>
            <person name="Hong S.-Y."/>
            <person name="Cho K."/>
            <person name="Sohn K.H."/>
        </authorList>
    </citation>
    <scope>NUCLEOTIDE SEQUENCE</scope>
    <source>
        <strain evidence="1">KR_2_A2</strain>
    </source>
</reference>
<accession>A0A8S9UFT0</accession>
<organism evidence="1 2">
    <name type="scientific">Phytophthora infestans</name>
    <name type="common">Potato late blight agent</name>
    <name type="synonym">Botrytis infestans</name>
    <dbReference type="NCBI Taxonomy" id="4787"/>
    <lineage>
        <taxon>Eukaryota</taxon>
        <taxon>Sar</taxon>
        <taxon>Stramenopiles</taxon>
        <taxon>Oomycota</taxon>
        <taxon>Peronosporomycetes</taxon>
        <taxon>Peronosporales</taxon>
        <taxon>Peronosporaceae</taxon>
        <taxon>Phytophthora</taxon>
    </lineage>
</organism>
<evidence type="ECO:0000313" key="2">
    <source>
        <dbReference type="Proteomes" id="UP000704712"/>
    </source>
</evidence>
<name>A0A8S9UFT0_PHYIN</name>
<feature type="non-terminal residue" evidence="1">
    <location>
        <position position="125"/>
    </location>
</feature>